<accession>A0AAD5C3U8</accession>
<gene>
    <name evidence="1" type="ORF">M8C21_004382</name>
</gene>
<comment type="caution">
    <text evidence="1">The sequence shown here is derived from an EMBL/GenBank/DDBJ whole genome shotgun (WGS) entry which is preliminary data.</text>
</comment>
<dbReference type="EMBL" id="JAMZMK010009936">
    <property type="protein sequence ID" value="KAI7733594.1"/>
    <property type="molecule type" value="Genomic_DNA"/>
</dbReference>
<evidence type="ECO:0000313" key="2">
    <source>
        <dbReference type="Proteomes" id="UP001206925"/>
    </source>
</evidence>
<proteinExistence type="predicted"/>
<organism evidence="1 2">
    <name type="scientific">Ambrosia artemisiifolia</name>
    <name type="common">Common ragweed</name>
    <dbReference type="NCBI Taxonomy" id="4212"/>
    <lineage>
        <taxon>Eukaryota</taxon>
        <taxon>Viridiplantae</taxon>
        <taxon>Streptophyta</taxon>
        <taxon>Embryophyta</taxon>
        <taxon>Tracheophyta</taxon>
        <taxon>Spermatophyta</taxon>
        <taxon>Magnoliopsida</taxon>
        <taxon>eudicotyledons</taxon>
        <taxon>Gunneridae</taxon>
        <taxon>Pentapetalae</taxon>
        <taxon>asterids</taxon>
        <taxon>campanulids</taxon>
        <taxon>Asterales</taxon>
        <taxon>Asteraceae</taxon>
        <taxon>Asteroideae</taxon>
        <taxon>Heliantheae alliance</taxon>
        <taxon>Heliantheae</taxon>
        <taxon>Ambrosia</taxon>
    </lineage>
</organism>
<dbReference type="AlphaFoldDB" id="A0AAD5C3U8"/>
<evidence type="ECO:0000313" key="1">
    <source>
        <dbReference type="EMBL" id="KAI7733594.1"/>
    </source>
</evidence>
<reference evidence="1" key="1">
    <citation type="submission" date="2022-06" db="EMBL/GenBank/DDBJ databases">
        <title>Uncovering the hologenomic basis of an extraordinary plant invasion.</title>
        <authorList>
            <person name="Bieker V.C."/>
            <person name="Martin M.D."/>
            <person name="Gilbert T."/>
            <person name="Hodgins K."/>
            <person name="Battlay P."/>
            <person name="Petersen B."/>
            <person name="Wilson J."/>
        </authorList>
    </citation>
    <scope>NUCLEOTIDE SEQUENCE</scope>
    <source>
        <strain evidence="1">AA19_3_7</strain>
        <tissue evidence="1">Leaf</tissue>
    </source>
</reference>
<sequence length="75" mass="8853">MMPRSRLQLLVKKAVKILMKTLLMKHLRLRRLSISNYKSKQALFYQICVWLQREKMLLNVISLQNITVHCAQANG</sequence>
<protein>
    <submittedName>
        <fullName evidence="1">Uncharacterized protein</fullName>
    </submittedName>
</protein>
<dbReference type="Proteomes" id="UP001206925">
    <property type="component" value="Unassembled WGS sequence"/>
</dbReference>
<keyword evidence="2" id="KW-1185">Reference proteome</keyword>
<name>A0AAD5C3U8_AMBAR</name>